<protein>
    <submittedName>
        <fullName evidence="1">Uncharacterized protein</fullName>
    </submittedName>
</protein>
<keyword evidence="2" id="KW-1185">Reference proteome</keyword>
<gene>
    <name evidence="1" type="ORF">V6N12_000255</name>
</gene>
<evidence type="ECO:0000313" key="1">
    <source>
        <dbReference type="EMBL" id="KAK8476624.1"/>
    </source>
</evidence>
<proteinExistence type="predicted"/>
<name>A0ABR1ZA08_9ROSI</name>
<dbReference type="EMBL" id="JBBPBM010002564">
    <property type="protein sequence ID" value="KAK8476624.1"/>
    <property type="molecule type" value="Genomic_DNA"/>
</dbReference>
<dbReference type="Proteomes" id="UP001472677">
    <property type="component" value="Unassembled WGS sequence"/>
</dbReference>
<reference evidence="1 2" key="1">
    <citation type="journal article" date="2024" name="G3 (Bethesda)">
        <title>Genome assembly of Hibiscus sabdariffa L. provides insights into metabolisms of medicinal natural products.</title>
        <authorList>
            <person name="Kim T."/>
        </authorList>
    </citation>
    <scope>NUCLEOTIDE SEQUENCE [LARGE SCALE GENOMIC DNA]</scope>
    <source>
        <strain evidence="1">TK-2024</strain>
        <tissue evidence="1">Old leaves</tissue>
    </source>
</reference>
<organism evidence="1 2">
    <name type="scientific">Hibiscus sabdariffa</name>
    <name type="common">roselle</name>
    <dbReference type="NCBI Taxonomy" id="183260"/>
    <lineage>
        <taxon>Eukaryota</taxon>
        <taxon>Viridiplantae</taxon>
        <taxon>Streptophyta</taxon>
        <taxon>Embryophyta</taxon>
        <taxon>Tracheophyta</taxon>
        <taxon>Spermatophyta</taxon>
        <taxon>Magnoliopsida</taxon>
        <taxon>eudicotyledons</taxon>
        <taxon>Gunneridae</taxon>
        <taxon>Pentapetalae</taxon>
        <taxon>rosids</taxon>
        <taxon>malvids</taxon>
        <taxon>Malvales</taxon>
        <taxon>Malvaceae</taxon>
        <taxon>Malvoideae</taxon>
        <taxon>Hibiscus</taxon>
    </lineage>
</organism>
<comment type="caution">
    <text evidence="1">The sequence shown here is derived from an EMBL/GenBank/DDBJ whole genome shotgun (WGS) entry which is preliminary data.</text>
</comment>
<evidence type="ECO:0000313" key="2">
    <source>
        <dbReference type="Proteomes" id="UP001472677"/>
    </source>
</evidence>
<sequence length="93" mass="9915">MAPENPNVSRHPNAMVSMVTDVSVMGKYGGLPPDNVIMLDDPIGFEQSRSPMSAELQPYIGGEVLDVAMRDNISGGDNGVANPTIPSFKDKLL</sequence>
<accession>A0ABR1ZA08</accession>